<accession>A0A8K0D8P9</accession>
<protein>
    <submittedName>
        <fullName evidence="2">Uncharacterized protein</fullName>
    </submittedName>
</protein>
<evidence type="ECO:0000256" key="1">
    <source>
        <dbReference type="SAM" id="MobiDB-lite"/>
    </source>
</evidence>
<organism evidence="2 3">
    <name type="scientific">Ignelater luminosus</name>
    <name type="common">Cucubano</name>
    <name type="synonym">Pyrophorus luminosus</name>
    <dbReference type="NCBI Taxonomy" id="2038154"/>
    <lineage>
        <taxon>Eukaryota</taxon>
        <taxon>Metazoa</taxon>
        <taxon>Ecdysozoa</taxon>
        <taxon>Arthropoda</taxon>
        <taxon>Hexapoda</taxon>
        <taxon>Insecta</taxon>
        <taxon>Pterygota</taxon>
        <taxon>Neoptera</taxon>
        <taxon>Endopterygota</taxon>
        <taxon>Coleoptera</taxon>
        <taxon>Polyphaga</taxon>
        <taxon>Elateriformia</taxon>
        <taxon>Elateroidea</taxon>
        <taxon>Elateridae</taxon>
        <taxon>Agrypninae</taxon>
        <taxon>Pyrophorini</taxon>
        <taxon>Ignelater</taxon>
    </lineage>
</organism>
<name>A0A8K0D8P9_IGNLU</name>
<feature type="region of interest" description="Disordered" evidence="1">
    <location>
        <begin position="102"/>
        <end position="157"/>
    </location>
</feature>
<sequence length="157" mass="18524">MMTKKTFMKFKLFYILPPVDEITDEDILEEDDNFADIVGTFEVHTKQVNSDEDDVVPTPSTSRGNKKDKQKEPNLKWKKMHPVPSTSSLAIQITQEIVRPFPKAQNVKKRVSRRKKLSKILTQSSEKDAMEKEYEERRRKKRNLSKARKQKNMQDER</sequence>
<feature type="compositionally biased region" description="Basic and acidic residues" evidence="1">
    <location>
        <begin position="125"/>
        <end position="137"/>
    </location>
</feature>
<feature type="compositionally biased region" description="Basic residues" evidence="1">
    <location>
        <begin position="106"/>
        <end position="118"/>
    </location>
</feature>
<keyword evidence="3" id="KW-1185">Reference proteome</keyword>
<reference evidence="2" key="1">
    <citation type="submission" date="2019-08" db="EMBL/GenBank/DDBJ databases">
        <title>The genome of the North American firefly Photinus pyralis.</title>
        <authorList>
            <consortium name="Photinus pyralis genome working group"/>
            <person name="Fallon T.R."/>
            <person name="Sander Lower S.E."/>
            <person name="Weng J.-K."/>
        </authorList>
    </citation>
    <scope>NUCLEOTIDE SEQUENCE</scope>
    <source>
        <strain evidence="2">TRF0915ILg1</strain>
        <tissue evidence="2">Whole body</tissue>
    </source>
</reference>
<dbReference type="Proteomes" id="UP000801492">
    <property type="component" value="Unassembled WGS sequence"/>
</dbReference>
<feature type="compositionally biased region" description="Basic and acidic residues" evidence="1">
    <location>
        <begin position="65"/>
        <end position="75"/>
    </location>
</feature>
<feature type="compositionally biased region" description="Basic residues" evidence="1">
    <location>
        <begin position="138"/>
        <end position="151"/>
    </location>
</feature>
<comment type="caution">
    <text evidence="2">The sequence shown here is derived from an EMBL/GenBank/DDBJ whole genome shotgun (WGS) entry which is preliminary data.</text>
</comment>
<dbReference type="AlphaFoldDB" id="A0A8K0D8P9"/>
<feature type="region of interest" description="Disordered" evidence="1">
    <location>
        <begin position="48"/>
        <end position="86"/>
    </location>
</feature>
<evidence type="ECO:0000313" key="3">
    <source>
        <dbReference type="Proteomes" id="UP000801492"/>
    </source>
</evidence>
<evidence type="ECO:0000313" key="2">
    <source>
        <dbReference type="EMBL" id="KAF2901610.1"/>
    </source>
</evidence>
<gene>
    <name evidence="2" type="ORF">ILUMI_04575</name>
</gene>
<proteinExistence type="predicted"/>
<dbReference type="EMBL" id="VTPC01001538">
    <property type="protein sequence ID" value="KAF2901610.1"/>
    <property type="molecule type" value="Genomic_DNA"/>
</dbReference>
<dbReference type="OrthoDB" id="6782121at2759"/>